<protein>
    <submittedName>
        <fullName evidence="2">Putative membrane protein</fullName>
    </submittedName>
</protein>
<feature type="transmembrane region" description="Helical" evidence="1">
    <location>
        <begin position="125"/>
        <end position="146"/>
    </location>
</feature>
<name>A0A840U3G3_9BACT</name>
<feature type="transmembrane region" description="Helical" evidence="1">
    <location>
        <begin position="35"/>
        <end position="55"/>
    </location>
</feature>
<dbReference type="AlphaFoldDB" id="A0A840U3G3"/>
<evidence type="ECO:0000313" key="3">
    <source>
        <dbReference type="Proteomes" id="UP000557307"/>
    </source>
</evidence>
<keyword evidence="1" id="KW-0812">Transmembrane</keyword>
<sequence>MNIHLLYTFLFSISPFGEGRVGIPYGILNDINPALALSVGLAANLLVYPLLMLLINTFNARLWKYRPYKIQSIKLVRRAQKGAGASIQKYGFWGLMIFVMIPLPFTGAYMGTIAAYIFKIRKREAFLAISLGVIVACTIITLSTHFGKMGVQAL</sequence>
<proteinExistence type="predicted"/>
<dbReference type="EMBL" id="JACHGF010000009">
    <property type="protein sequence ID" value="MBB5286379.1"/>
    <property type="molecule type" value="Genomic_DNA"/>
</dbReference>
<dbReference type="PANTHER" id="PTHR36007">
    <property type="entry name" value="TRANSPORT PROTEIN-RELATED"/>
    <property type="match status" value="1"/>
</dbReference>
<reference evidence="2 3" key="1">
    <citation type="submission" date="2020-08" db="EMBL/GenBank/DDBJ databases">
        <title>Genomic Encyclopedia of Type Strains, Phase IV (KMG-IV): sequencing the most valuable type-strain genomes for metagenomic binning, comparative biology and taxonomic classification.</title>
        <authorList>
            <person name="Goeker M."/>
        </authorList>
    </citation>
    <scope>NUCLEOTIDE SEQUENCE [LARGE SCALE GENOMIC DNA]</scope>
    <source>
        <strain evidence="2 3">DSM 105074</strain>
    </source>
</reference>
<accession>A0A840U3G3</accession>
<dbReference type="Pfam" id="PF06695">
    <property type="entry name" value="Sm_multidrug_ex"/>
    <property type="match status" value="1"/>
</dbReference>
<feature type="transmembrane region" description="Helical" evidence="1">
    <location>
        <begin position="92"/>
        <end position="118"/>
    </location>
</feature>
<dbReference type="InterPro" id="IPR009577">
    <property type="entry name" value="Sm_multidrug_ex"/>
</dbReference>
<dbReference type="Proteomes" id="UP000557307">
    <property type="component" value="Unassembled WGS sequence"/>
</dbReference>
<evidence type="ECO:0000256" key="1">
    <source>
        <dbReference type="SAM" id="Phobius"/>
    </source>
</evidence>
<gene>
    <name evidence="2" type="ORF">HNQ92_004539</name>
</gene>
<dbReference type="RefSeq" id="WP_184177451.1">
    <property type="nucleotide sequence ID" value="NZ_JACHGF010000009.1"/>
</dbReference>
<keyword evidence="1" id="KW-1133">Transmembrane helix</keyword>
<dbReference type="PANTHER" id="PTHR36007:SF2">
    <property type="entry name" value="TRANSPORT PROTEIN-RELATED"/>
    <property type="match status" value="1"/>
</dbReference>
<keyword evidence="1" id="KW-0472">Membrane</keyword>
<keyword evidence="3" id="KW-1185">Reference proteome</keyword>
<evidence type="ECO:0000313" key="2">
    <source>
        <dbReference type="EMBL" id="MBB5286379.1"/>
    </source>
</evidence>
<organism evidence="2 3">
    <name type="scientific">Rhabdobacter roseus</name>
    <dbReference type="NCBI Taxonomy" id="1655419"/>
    <lineage>
        <taxon>Bacteria</taxon>
        <taxon>Pseudomonadati</taxon>
        <taxon>Bacteroidota</taxon>
        <taxon>Cytophagia</taxon>
        <taxon>Cytophagales</taxon>
        <taxon>Cytophagaceae</taxon>
        <taxon>Rhabdobacter</taxon>
    </lineage>
</organism>
<comment type="caution">
    <text evidence="2">The sequence shown here is derived from an EMBL/GenBank/DDBJ whole genome shotgun (WGS) entry which is preliminary data.</text>
</comment>